<dbReference type="Gene3D" id="3.40.640.10">
    <property type="entry name" value="Type I PLP-dependent aspartate aminotransferase-like (Major domain)"/>
    <property type="match status" value="1"/>
</dbReference>
<dbReference type="RefSeq" id="WP_237873037.1">
    <property type="nucleotide sequence ID" value="NZ_JAKLUA010000015.1"/>
</dbReference>
<dbReference type="SUPFAM" id="SSF53383">
    <property type="entry name" value="PLP-dependent transferases"/>
    <property type="match status" value="1"/>
</dbReference>
<dbReference type="Proteomes" id="UP001139012">
    <property type="component" value="Unassembled WGS sequence"/>
</dbReference>
<accession>A0ABS9LX45</accession>
<dbReference type="PANTHER" id="PTHR30244:SF34">
    <property type="entry name" value="DTDP-4-AMINO-4,6-DIDEOXYGALACTOSE TRANSAMINASE"/>
    <property type="match status" value="1"/>
</dbReference>
<evidence type="ECO:0000313" key="3">
    <source>
        <dbReference type="EMBL" id="MCG2671596.1"/>
    </source>
</evidence>
<evidence type="ECO:0000256" key="1">
    <source>
        <dbReference type="ARBA" id="ARBA00037999"/>
    </source>
</evidence>
<dbReference type="InterPro" id="IPR015422">
    <property type="entry name" value="PyrdxlP-dep_Trfase_small"/>
</dbReference>
<keyword evidence="2" id="KW-0663">Pyridoxal phosphate</keyword>
<dbReference type="Gene3D" id="3.90.1150.10">
    <property type="entry name" value="Aspartate Aminotransferase, domain 1"/>
    <property type="match status" value="1"/>
</dbReference>
<keyword evidence="4" id="KW-1185">Reference proteome</keyword>
<dbReference type="InterPro" id="IPR000653">
    <property type="entry name" value="DegT/StrS_aminotransferase"/>
</dbReference>
<dbReference type="GO" id="GO:0008483">
    <property type="term" value="F:transaminase activity"/>
    <property type="evidence" value="ECO:0007669"/>
    <property type="project" value="UniProtKB-KW"/>
</dbReference>
<dbReference type="InterPro" id="IPR015424">
    <property type="entry name" value="PyrdxlP-dep_Trfase"/>
</dbReference>
<reference evidence="3" key="1">
    <citation type="submission" date="2022-01" db="EMBL/GenBank/DDBJ databases">
        <title>Genome sequnece data of strain Bradyrhizobium sp. nov.</title>
        <authorList>
            <person name="Zhang J."/>
        </authorList>
    </citation>
    <scope>NUCLEOTIDE SEQUENCE</scope>
    <source>
        <strain evidence="3">WYCCWR 12774</strain>
    </source>
</reference>
<evidence type="ECO:0000313" key="4">
    <source>
        <dbReference type="Proteomes" id="UP001139012"/>
    </source>
</evidence>
<organism evidence="3 4">
    <name type="scientific">Bradyrhizobium zhengyangense</name>
    <dbReference type="NCBI Taxonomy" id="2911009"/>
    <lineage>
        <taxon>Bacteria</taxon>
        <taxon>Pseudomonadati</taxon>
        <taxon>Pseudomonadota</taxon>
        <taxon>Alphaproteobacteria</taxon>
        <taxon>Hyphomicrobiales</taxon>
        <taxon>Nitrobacteraceae</taxon>
        <taxon>Bradyrhizobium</taxon>
    </lineage>
</organism>
<dbReference type="PANTHER" id="PTHR30244">
    <property type="entry name" value="TRANSAMINASE"/>
    <property type="match status" value="1"/>
</dbReference>
<comment type="caution">
    <text evidence="3">The sequence shown here is derived from an EMBL/GenBank/DDBJ whole genome shotgun (WGS) entry which is preliminary data.</text>
</comment>
<dbReference type="Pfam" id="PF01041">
    <property type="entry name" value="DegT_DnrJ_EryC1"/>
    <property type="match status" value="1"/>
</dbReference>
<proteinExistence type="inferred from homology"/>
<keyword evidence="3" id="KW-0808">Transferase</keyword>
<name>A0ABS9LX45_9BRAD</name>
<dbReference type="EMBL" id="JAKLUA010000015">
    <property type="protein sequence ID" value="MCG2671596.1"/>
    <property type="molecule type" value="Genomic_DNA"/>
</dbReference>
<evidence type="ECO:0000256" key="2">
    <source>
        <dbReference type="RuleBase" id="RU004508"/>
    </source>
</evidence>
<gene>
    <name evidence="3" type="ORF">L6637_32040</name>
</gene>
<sequence length="390" mass="42911">MAGVSEAALTVQSRMSSDPMVNKFIPISQPSIGMREKELVLAAVESGWVSSIGKFIDEFENCFARYCGTEFAIAVSNGTTGLHLALAAFGIGPGDEVIIPDLTFVATANAVAYTGATPVLADIDPETLCIDPGSVEALITPRTKAVMPVHLYGHPADMDAIASIAKSRGIIVIEDAAEAHGAEYKGRRVGGLADCGVFSFYGNKIVTTGEGGMLTTNDPTFYNRAKRLRDHAMSSDRRYFHDERGFNYRMTNLQAALGVAQMERIDEFLARRAEIMAWYRSVVRTSDVVRLNRVQNWAHSAFWMVCLEVDRFDAGTRAAFIQSLKQRGIDSRPYFYPLSTMPMYQQESLPVAARKSRVGLNLPSFFDLTKSDVERIGHVVNELIEDASLR</sequence>
<dbReference type="InterPro" id="IPR015421">
    <property type="entry name" value="PyrdxlP-dep_Trfase_major"/>
</dbReference>
<protein>
    <submittedName>
        <fullName evidence="3">DegT/DnrJ/EryC1/StrS family aminotransferase</fullName>
    </submittedName>
</protein>
<comment type="similarity">
    <text evidence="1 2">Belongs to the DegT/DnrJ/EryC1 family.</text>
</comment>
<dbReference type="PIRSF" id="PIRSF000390">
    <property type="entry name" value="PLP_StrS"/>
    <property type="match status" value="1"/>
</dbReference>
<keyword evidence="3" id="KW-0032">Aminotransferase</keyword>
<dbReference type="CDD" id="cd00616">
    <property type="entry name" value="AHBA_syn"/>
    <property type="match status" value="1"/>
</dbReference>